<dbReference type="Gene3D" id="2.60.120.10">
    <property type="entry name" value="Jelly Rolls"/>
    <property type="match status" value="1"/>
</dbReference>
<dbReference type="SUPFAM" id="SSF46689">
    <property type="entry name" value="Homeodomain-like"/>
    <property type="match status" value="2"/>
</dbReference>
<dbReference type="Gene3D" id="1.10.10.60">
    <property type="entry name" value="Homeodomain-like"/>
    <property type="match status" value="2"/>
</dbReference>
<evidence type="ECO:0000256" key="2">
    <source>
        <dbReference type="ARBA" id="ARBA00023015"/>
    </source>
</evidence>
<dbReference type="PANTHER" id="PTHR46796">
    <property type="entry name" value="HTH-TYPE TRANSCRIPTIONAL ACTIVATOR RHAS-RELATED"/>
    <property type="match status" value="1"/>
</dbReference>
<dbReference type="SMART" id="SM00342">
    <property type="entry name" value="HTH_ARAC"/>
    <property type="match status" value="1"/>
</dbReference>
<keyword evidence="3" id="KW-0238">DNA-binding</keyword>
<sequence length="281" mass="31921">MHDEWLSTPSPFAKATLYHPLIGGFDPCHSNFFFERDYYPAYEILLITKGKGAFRQGTAWMKFGPGDCLLHNMRYPHAYKADPEDPCQMLYLVFDGNDLDNLWPRLFGGSVSLFPAFGTVPGADSAAVVRMLRSVLDGMRTTIPHQEWEQSSLIYGLLMECARLADRNGAFQPVPSGIDRAARYVDANYLTIGSIKACANEAGLSVYHFIRQFKKYYGYTPKEYILQKRINHAKRLLMLTDANVGELAEQCGFESYNAFRHAFQNAEHCSPSAFRKNWKRG</sequence>
<dbReference type="InterPro" id="IPR018060">
    <property type="entry name" value="HTH_AraC"/>
</dbReference>
<keyword evidence="1" id="KW-0963">Cytoplasm</keyword>
<dbReference type="InterPro" id="IPR003313">
    <property type="entry name" value="AraC-bd"/>
</dbReference>
<evidence type="ECO:0000256" key="4">
    <source>
        <dbReference type="ARBA" id="ARBA00023163"/>
    </source>
</evidence>
<dbReference type="Proteomes" id="UP001596047">
    <property type="component" value="Unassembled WGS sequence"/>
</dbReference>
<organism evidence="6 7">
    <name type="scientific">Paenibacillus solisilvae</name>
    <dbReference type="NCBI Taxonomy" id="2486751"/>
    <lineage>
        <taxon>Bacteria</taxon>
        <taxon>Bacillati</taxon>
        <taxon>Bacillota</taxon>
        <taxon>Bacilli</taxon>
        <taxon>Bacillales</taxon>
        <taxon>Paenibacillaceae</taxon>
        <taxon>Paenibacillus</taxon>
    </lineage>
</organism>
<evidence type="ECO:0000259" key="5">
    <source>
        <dbReference type="PROSITE" id="PS01124"/>
    </source>
</evidence>
<feature type="domain" description="HTH araC/xylS-type" evidence="5">
    <location>
        <begin position="179"/>
        <end position="277"/>
    </location>
</feature>
<reference evidence="7" key="1">
    <citation type="journal article" date="2019" name="Int. J. Syst. Evol. Microbiol.">
        <title>The Global Catalogue of Microorganisms (GCM) 10K type strain sequencing project: providing services to taxonomists for standard genome sequencing and annotation.</title>
        <authorList>
            <consortium name="The Broad Institute Genomics Platform"/>
            <consortium name="The Broad Institute Genome Sequencing Center for Infectious Disease"/>
            <person name="Wu L."/>
            <person name="Ma J."/>
        </authorList>
    </citation>
    <scope>NUCLEOTIDE SEQUENCE [LARGE SCALE GENOMIC DNA]</scope>
    <source>
        <strain evidence="7">CGMCC 1.3240</strain>
    </source>
</reference>
<dbReference type="InterPro" id="IPR037923">
    <property type="entry name" value="HTH-like"/>
</dbReference>
<dbReference type="InterPro" id="IPR009057">
    <property type="entry name" value="Homeodomain-like_sf"/>
</dbReference>
<name>A0ABW0VZQ0_9BACL</name>
<gene>
    <name evidence="6" type="ORF">ACFPYJ_12770</name>
</gene>
<protein>
    <submittedName>
        <fullName evidence="6">AraC family transcriptional regulator</fullName>
    </submittedName>
</protein>
<evidence type="ECO:0000256" key="1">
    <source>
        <dbReference type="ARBA" id="ARBA00022490"/>
    </source>
</evidence>
<dbReference type="PROSITE" id="PS01124">
    <property type="entry name" value="HTH_ARAC_FAMILY_2"/>
    <property type="match status" value="1"/>
</dbReference>
<keyword evidence="7" id="KW-1185">Reference proteome</keyword>
<evidence type="ECO:0000313" key="7">
    <source>
        <dbReference type="Proteomes" id="UP001596047"/>
    </source>
</evidence>
<dbReference type="PANTHER" id="PTHR46796:SF13">
    <property type="entry name" value="HTH-TYPE TRANSCRIPTIONAL ACTIVATOR RHAS"/>
    <property type="match status" value="1"/>
</dbReference>
<dbReference type="EMBL" id="JBHSOW010000043">
    <property type="protein sequence ID" value="MFC5649976.1"/>
    <property type="molecule type" value="Genomic_DNA"/>
</dbReference>
<dbReference type="InterPro" id="IPR014710">
    <property type="entry name" value="RmlC-like_jellyroll"/>
</dbReference>
<dbReference type="InterPro" id="IPR050204">
    <property type="entry name" value="AraC_XylS_family_regulators"/>
</dbReference>
<evidence type="ECO:0000313" key="6">
    <source>
        <dbReference type="EMBL" id="MFC5649976.1"/>
    </source>
</evidence>
<keyword evidence="2" id="KW-0805">Transcription regulation</keyword>
<dbReference type="Pfam" id="PF12833">
    <property type="entry name" value="HTH_18"/>
    <property type="match status" value="1"/>
</dbReference>
<comment type="caution">
    <text evidence="6">The sequence shown here is derived from an EMBL/GenBank/DDBJ whole genome shotgun (WGS) entry which is preliminary data.</text>
</comment>
<dbReference type="Pfam" id="PF02311">
    <property type="entry name" value="AraC_binding"/>
    <property type="match status" value="1"/>
</dbReference>
<accession>A0ABW0VZQ0</accession>
<evidence type="ECO:0000256" key="3">
    <source>
        <dbReference type="ARBA" id="ARBA00023125"/>
    </source>
</evidence>
<dbReference type="SUPFAM" id="SSF51215">
    <property type="entry name" value="Regulatory protein AraC"/>
    <property type="match status" value="1"/>
</dbReference>
<proteinExistence type="predicted"/>
<keyword evidence="4" id="KW-0804">Transcription</keyword>
<dbReference type="RefSeq" id="WP_379188527.1">
    <property type="nucleotide sequence ID" value="NZ_JBHSOW010000043.1"/>
</dbReference>